<keyword evidence="2" id="KW-1185">Reference proteome</keyword>
<protein>
    <submittedName>
        <fullName evidence="1">Uncharacterized protein</fullName>
    </submittedName>
</protein>
<proteinExistence type="predicted"/>
<dbReference type="Proteomes" id="UP000253977">
    <property type="component" value="Unassembled WGS sequence"/>
</dbReference>
<reference evidence="1 2" key="1">
    <citation type="submission" date="2018-07" db="EMBL/GenBank/DDBJ databases">
        <title>Thalassococcus profundi sp. nov., a marine bacterium isolated from deep seawater of Okinawa Trough.</title>
        <authorList>
            <person name="Yu M."/>
        </authorList>
    </citation>
    <scope>NUCLEOTIDE SEQUENCE [LARGE SCALE GENOMIC DNA]</scope>
    <source>
        <strain evidence="1 2">WRAS1</strain>
    </source>
</reference>
<name>A0A369TGT1_9RHOB</name>
<sequence length="171" mass="18729">MIGPDATGLLAAERYLRFHDLEAGPSFDAVTLWVDGAEVSEREEMAGTGDPEVDRILGPMHAIETGAGCLRYEITFENCVAYGWRDESYVVPEADEDVSTMLRRYDRSAYLDYITASTFAADAAPFPLQHFALVTLDAVIDVVCADAPRVRAQMLGPDDPGPKPGQPRDFV</sequence>
<dbReference type="AlphaFoldDB" id="A0A369TGT1"/>
<gene>
    <name evidence="1" type="ORF">DU478_19835</name>
</gene>
<dbReference type="RefSeq" id="WP_114512625.1">
    <property type="nucleotide sequence ID" value="NZ_QPMK01000021.1"/>
</dbReference>
<evidence type="ECO:0000313" key="1">
    <source>
        <dbReference type="EMBL" id="RDD64513.1"/>
    </source>
</evidence>
<organism evidence="1 2">
    <name type="scientific">Thalassococcus profundi</name>
    <dbReference type="NCBI Taxonomy" id="2282382"/>
    <lineage>
        <taxon>Bacteria</taxon>
        <taxon>Pseudomonadati</taxon>
        <taxon>Pseudomonadota</taxon>
        <taxon>Alphaproteobacteria</taxon>
        <taxon>Rhodobacterales</taxon>
        <taxon>Roseobacteraceae</taxon>
        <taxon>Thalassococcus</taxon>
    </lineage>
</organism>
<accession>A0A369TGT1</accession>
<evidence type="ECO:0000313" key="2">
    <source>
        <dbReference type="Proteomes" id="UP000253977"/>
    </source>
</evidence>
<dbReference type="OrthoDB" id="80147at2"/>
<dbReference type="EMBL" id="QPMK01000021">
    <property type="protein sequence ID" value="RDD64513.1"/>
    <property type="molecule type" value="Genomic_DNA"/>
</dbReference>
<comment type="caution">
    <text evidence="1">The sequence shown here is derived from an EMBL/GenBank/DDBJ whole genome shotgun (WGS) entry which is preliminary data.</text>
</comment>